<comment type="subcellular location">
    <subcellularLocation>
        <location evidence="1">Membrane</location>
        <topology evidence="1">Multi-pass membrane protein</topology>
    </subcellularLocation>
</comment>
<protein>
    <submittedName>
        <fullName evidence="7">Uncharacterized protein</fullName>
    </submittedName>
</protein>
<keyword evidence="3 6" id="KW-0812">Transmembrane</keyword>
<comment type="similarity">
    <text evidence="2">Belongs to the acetate uptake transporter (AceTr) (TC 2.A.96) family.</text>
</comment>
<sequence length="123" mass="13209">MAYSVFLVPALGVKDAYKGDERAFGYAMGIFLIAWCWITFLFLLAALRTNYTIIATLTTLVLAFLFLSISEFISSSNPTSGMRIGKAGGAIAVVCSMCAFYAGSAGLFVPDTTYFKVRLGTIG</sequence>
<dbReference type="EMBL" id="SWFS01000448">
    <property type="protein sequence ID" value="KAA8903068.1"/>
    <property type="molecule type" value="Genomic_DNA"/>
</dbReference>
<dbReference type="PANTHER" id="PTHR31123">
    <property type="entry name" value="ACCUMULATION OF DYADS PROTEIN 2-RELATED"/>
    <property type="match status" value="1"/>
</dbReference>
<evidence type="ECO:0000256" key="1">
    <source>
        <dbReference type="ARBA" id="ARBA00004141"/>
    </source>
</evidence>
<dbReference type="VEuPathDB" id="FungiDB:TRICI_005755"/>
<evidence type="ECO:0000313" key="8">
    <source>
        <dbReference type="Proteomes" id="UP000761534"/>
    </source>
</evidence>
<dbReference type="InterPro" id="IPR051633">
    <property type="entry name" value="AceTr"/>
</dbReference>
<keyword evidence="8" id="KW-1185">Reference proteome</keyword>
<evidence type="ECO:0000256" key="5">
    <source>
        <dbReference type="ARBA" id="ARBA00023136"/>
    </source>
</evidence>
<evidence type="ECO:0000313" key="7">
    <source>
        <dbReference type="EMBL" id="KAA8903068.1"/>
    </source>
</evidence>
<gene>
    <name evidence="7" type="ORF">TRICI_005755</name>
</gene>
<comment type="caution">
    <text evidence="7">The sequence shown here is derived from an EMBL/GenBank/DDBJ whole genome shotgun (WGS) entry which is preliminary data.</text>
</comment>
<dbReference type="Pfam" id="PF01184">
    <property type="entry name" value="Gpr1_Fun34_YaaH"/>
    <property type="match status" value="1"/>
</dbReference>
<dbReference type="Proteomes" id="UP000761534">
    <property type="component" value="Unassembled WGS sequence"/>
</dbReference>
<dbReference type="OrthoDB" id="3648309at2759"/>
<reference evidence="7" key="1">
    <citation type="journal article" date="2019" name="G3 (Bethesda)">
        <title>Genome Assemblies of Two Rare Opportunistic Yeast Pathogens: Diutina rugosa (syn. Candida rugosa) and Trichomonascus ciferrii (syn. Candida ciferrii).</title>
        <authorList>
            <person name="Mixao V."/>
            <person name="Saus E."/>
            <person name="Hansen A.P."/>
            <person name="Lass-Florl C."/>
            <person name="Gabaldon T."/>
        </authorList>
    </citation>
    <scope>NUCLEOTIDE SEQUENCE</scope>
    <source>
        <strain evidence="7">CBS 4856</strain>
    </source>
</reference>
<keyword evidence="5 6" id="KW-0472">Membrane</keyword>
<evidence type="ECO:0000256" key="3">
    <source>
        <dbReference type="ARBA" id="ARBA00022692"/>
    </source>
</evidence>
<dbReference type="AlphaFoldDB" id="A0A642UUA4"/>
<dbReference type="InterPro" id="IPR000791">
    <property type="entry name" value="Gpr1/Fun34/SatP-like"/>
</dbReference>
<dbReference type="GO" id="GO:0015123">
    <property type="term" value="F:acetate transmembrane transporter activity"/>
    <property type="evidence" value="ECO:0007669"/>
    <property type="project" value="TreeGrafter"/>
</dbReference>
<evidence type="ECO:0000256" key="6">
    <source>
        <dbReference type="SAM" id="Phobius"/>
    </source>
</evidence>
<feature type="transmembrane region" description="Helical" evidence="6">
    <location>
        <begin position="89"/>
        <end position="109"/>
    </location>
</feature>
<evidence type="ECO:0000256" key="2">
    <source>
        <dbReference type="ARBA" id="ARBA00005587"/>
    </source>
</evidence>
<proteinExistence type="inferred from homology"/>
<name>A0A642UUA4_9ASCO</name>
<dbReference type="GO" id="GO:0005886">
    <property type="term" value="C:plasma membrane"/>
    <property type="evidence" value="ECO:0007669"/>
    <property type="project" value="TreeGrafter"/>
</dbReference>
<dbReference type="PANTHER" id="PTHR31123:SF1">
    <property type="entry name" value="ACCUMULATION OF DYADS PROTEIN 2-RELATED"/>
    <property type="match status" value="1"/>
</dbReference>
<evidence type="ECO:0000256" key="4">
    <source>
        <dbReference type="ARBA" id="ARBA00022989"/>
    </source>
</evidence>
<feature type="transmembrane region" description="Helical" evidence="6">
    <location>
        <begin position="23"/>
        <end position="44"/>
    </location>
</feature>
<keyword evidence="4 6" id="KW-1133">Transmembrane helix</keyword>
<organism evidence="7 8">
    <name type="scientific">Trichomonascus ciferrii</name>
    <dbReference type="NCBI Taxonomy" id="44093"/>
    <lineage>
        <taxon>Eukaryota</taxon>
        <taxon>Fungi</taxon>
        <taxon>Dikarya</taxon>
        <taxon>Ascomycota</taxon>
        <taxon>Saccharomycotina</taxon>
        <taxon>Dipodascomycetes</taxon>
        <taxon>Dipodascales</taxon>
        <taxon>Trichomonascaceae</taxon>
        <taxon>Trichomonascus</taxon>
        <taxon>Trichomonascus ciferrii complex</taxon>
    </lineage>
</organism>
<feature type="transmembrane region" description="Helical" evidence="6">
    <location>
        <begin position="51"/>
        <end position="69"/>
    </location>
</feature>
<accession>A0A642UUA4</accession>